<organism evidence="4 5">
    <name type="scientific">Streptosporangium lutulentum</name>
    <dbReference type="NCBI Taxonomy" id="1461250"/>
    <lineage>
        <taxon>Bacteria</taxon>
        <taxon>Bacillati</taxon>
        <taxon>Actinomycetota</taxon>
        <taxon>Actinomycetes</taxon>
        <taxon>Streptosporangiales</taxon>
        <taxon>Streptosporangiaceae</taxon>
        <taxon>Streptosporangium</taxon>
    </lineage>
</organism>
<feature type="region of interest" description="Disordered" evidence="1">
    <location>
        <begin position="1161"/>
        <end position="1204"/>
    </location>
</feature>
<keyword evidence="5" id="KW-1185">Reference proteome</keyword>
<evidence type="ECO:0000259" key="3">
    <source>
        <dbReference type="PROSITE" id="PS50022"/>
    </source>
</evidence>
<dbReference type="Gene3D" id="2.60.40.10">
    <property type="entry name" value="Immunoglobulins"/>
    <property type="match status" value="1"/>
</dbReference>
<dbReference type="Pfam" id="PF07532">
    <property type="entry name" value="Big_4"/>
    <property type="match status" value="1"/>
</dbReference>
<accession>A0ABT9Q683</accession>
<dbReference type="PROSITE" id="PS50022">
    <property type="entry name" value="FA58C_3"/>
    <property type="match status" value="1"/>
</dbReference>
<feature type="domain" description="F5/8 type C" evidence="3">
    <location>
        <begin position="1139"/>
        <end position="1310"/>
    </location>
</feature>
<dbReference type="InterPro" id="IPR011081">
    <property type="entry name" value="Big_4"/>
</dbReference>
<dbReference type="SUPFAM" id="SSF49785">
    <property type="entry name" value="Galactose-binding domain-like"/>
    <property type="match status" value="2"/>
</dbReference>
<dbReference type="InterPro" id="IPR008928">
    <property type="entry name" value="6-hairpin_glycosidase_sf"/>
</dbReference>
<dbReference type="RefSeq" id="WP_307555138.1">
    <property type="nucleotide sequence ID" value="NZ_JAUSQU010000001.1"/>
</dbReference>
<feature type="chain" id="PRO_5046588435" description="F5/8 type C domain-containing protein" evidence="2">
    <location>
        <begin position="33"/>
        <end position="1577"/>
    </location>
</feature>
<name>A0ABT9Q683_9ACTN</name>
<dbReference type="InterPro" id="IPR013783">
    <property type="entry name" value="Ig-like_fold"/>
</dbReference>
<dbReference type="InterPro" id="IPR000421">
    <property type="entry name" value="FA58C"/>
</dbReference>
<dbReference type="Proteomes" id="UP001225356">
    <property type="component" value="Unassembled WGS sequence"/>
</dbReference>
<keyword evidence="2" id="KW-0732">Signal</keyword>
<protein>
    <recommendedName>
        <fullName evidence="3">F5/8 type C domain-containing protein</fullName>
    </recommendedName>
</protein>
<comment type="caution">
    <text evidence="4">The sequence shown here is derived from an EMBL/GenBank/DDBJ whole genome shotgun (WGS) entry which is preliminary data.</text>
</comment>
<feature type="signal peptide" evidence="2">
    <location>
        <begin position="1"/>
        <end position="32"/>
    </location>
</feature>
<sequence>MNVRRIGRAPTWAALVALTVTGLVGLPSTAHAAGPVLPGNEGDVGVYTNGQSHVMDIGDPVYSNVGDVADQLKPGVPFTASSMQQSIFDKDLAAGGTDYYLDRVLGVRGAIGSAVLMTRGRSLYMRGASNNNFTVMGFAGSAFVGGPNNLGNLYTVTVPGQTVTEVNANRFNAPSHAKSRYTIGTTGVTADLTKFVTYENVAVTSIGFTNPGESAATFTVRAASPLATQAGATAAELTGTRVITSGSNNGLVDTPWDTVKIDLTGDGFTRSGANLDREITVPAGGTVSLSVVGAVSSASLPQTVKEYHDYAELTPAEAVRTGITAFNRRWAQDVPYINVPDPALEKAIVYRWWGERYNSLDANASGHVYQYPTTIEGVNLYQNSVALTQPMHLQDTKWLRTPYLPYGQILNIGELSGSSAFLDSPGHTSWNNHYSQYLGTAGLEAYNVHGGGKEVAEKFARFFEGDGEGQLEHYDGNNDKLIAYDTNYMPGNDSDAITFGFPKTGGGAPGARTIERPESAYVWGAFDAARQLYQMAGAGQAKVDEMATSANGIRDSILNKLWSPDAKMFLAATSHGATSAAASNGRENPLPVAARGLIPAKESNLYDVYSENLIPFDEASKYVDGYRFLTYGDNFPIFPFYTANQYDRAAYGVGGSNNFSNINFTVQYRAVRSALRHYDPEGKYITPAYAKRLLDWMAWSIYPNADLRAPNQSEYYSNWNPATKTYNRNNPNHVMLGNMNYIYVEDMAGIQPRSDDKIELWPIKFGYEHFMVNNLRYHGQDLTIVWDPDGTKYGLGAGYSLFLNGEKKVSTDRLGKVTYDPKTNQVTAEDGLTVTFRADAGDDFPSAVNTPIDDDRVVSYLKTAGIDLTEDEANLAKGATLASSYTQQGTRPAPWRQFHTPGYSGTSMNHTPGAIKETERPVSLAAVTDGVTANEPYWGNHGTTDKNGYVELNLGSAKSFDNLKVFFVSDRQAGGYHEPARWWVQVPDGDGGWKEVPGQFKNPAVPAAKFNEALFDSVSADKVRVVFTNSPSHYTAISEIQVFDSGREVPDVTNQAPSVTATRDAAGDGNLSTRLVGTATDDGVPYDDELTFGWETVSAPQGAGVIFADPKAPATRVTGTVAGDYVFRFFADDGEERSTANVSVTLAKKDVVAEFGSTATITTSGTSSWENHSRVNEATTPSNSNPGAGTGWGNWGQPRNGTSPANEAWIQYQWTSPVRLSSTDIYWYDDNGGTRRPTASTYAVETSTDGTTWTPVKLAGGSSYESGLATNAYNRLNFEPVTTNRIRVRIWGLMSGGAGTGVLRWRANGETVDSVRSPVLIRTGVGLVPTPPATLEATYTSGARGTVAFTWQQITPDMVAEANVDPFVIYGTNDAYGLIAEARVYVRPEMSDDGISIQGAESFEQHVEVGEQPYLPTKVEVSYNDGSRDNQAVGVNWRFDPDTVDTAGTYTVVGDLVLPPYVSEAGTIRTTLTLTVGEGGPVWKTNAQARSQCTGGGAYVTLNVRNDDDVPLTIELITPYGSRTVANVAPGKSAYQAFNSRAKSIPAGTATVKVTGTADGVPVTVPAQVPYGALNCG</sequence>
<dbReference type="SUPFAM" id="SSF48208">
    <property type="entry name" value="Six-hairpin glycosidases"/>
    <property type="match status" value="1"/>
</dbReference>
<evidence type="ECO:0000256" key="1">
    <source>
        <dbReference type="SAM" id="MobiDB-lite"/>
    </source>
</evidence>
<evidence type="ECO:0000313" key="4">
    <source>
        <dbReference type="EMBL" id="MDP9841639.1"/>
    </source>
</evidence>
<proteinExistence type="predicted"/>
<feature type="compositionally biased region" description="Polar residues" evidence="1">
    <location>
        <begin position="1176"/>
        <end position="1187"/>
    </location>
</feature>
<dbReference type="Pfam" id="PF00754">
    <property type="entry name" value="F5_F8_type_C"/>
    <property type="match status" value="1"/>
</dbReference>
<gene>
    <name evidence="4" type="ORF">J2853_000850</name>
</gene>
<reference evidence="4 5" key="1">
    <citation type="submission" date="2023-07" db="EMBL/GenBank/DDBJ databases">
        <title>Sequencing the genomes of 1000 actinobacteria strains.</title>
        <authorList>
            <person name="Klenk H.-P."/>
        </authorList>
    </citation>
    <scope>NUCLEOTIDE SEQUENCE [LARGE SCALE GENOMIC DNA]</scope>
    <source>
        <strain evidence="4 5">DSM 46740</strain>
    </source>
</reference>
<evidence type="ECO:0000256" key="2">
    <source>
        <dbReference type="SAM" id="SignalP"/>
    </source>
</evidence>
<dbReference type="EMBL" id="JAUSQU010000001">
    <property type="protein sequence ID" value="MDP9841639.1"/>
    <property type="molecule type" value="Genomic_DNA"/>
</dbReference>
<dbReference type="InterPro" id="IPR008979">
    <property type="entry name" value="Galactose-bd-like_sf"/>
</dbReference>
<dbReference type="Gene3D" id="2.60.120.260">
    <property type="entry name" value="Galactose-binding domain-like"/>
    <property type="match status" value="2"/>
</dbReference>
<evidence type="ECO:0000313" key="5">
    <source>
        <dbReference type="Proteomes" id="UP001225356"/>
    </source>
</evidence>